<reference evidence="1 2" key="1">
    <citation type="journal article" date="2018" name="Evol. Lett.">
        <title>Horizontal gene cluster transfer increased hallucinogenic mushroom diversity.</title>
        <authorList>
            <person name="Reynolds H.T."/>
            <person name="Vijayakumar V."/>
            <person name="Gluck-Thaler E."/>
            <person name="Korotkin H.B."/>
            <person name="Matheny P.B."/>
            <person name="Slot J.C."/>
        </authorList>
    </citation>
    <scope>NUCLEOTIDE SEQUENCE [LARGE SCALE GENOMIC DNA]</scope>
    <source>
        <strain evidence="1 2">SRW20</strain>
    </source>
</reference>
<dbReference type="EMBL" id="NHYE01000839">
    <property type="protein sequence ID" value="PPR02573.1"/>
    <property type="molecule type" value="Genomic_DNA"/>
</dbReference>
<keyword evidence="2" id="KW-1185">Reference proteome</keyword>
<name>A0A409YHS1_9AGAR</name>
<evidence type="ECO:0008006" key="3">
    <source>
        <dbReference type="Google" id="ProtNLM"/>
    </source>
</evidence>
<dbReference type="Proteomes" id="UP000284706">
    <property type="component" value="Unassembled WGS sequence"/>
</dbReference>
<gene>
    <name evidence="1" type="ORF">CVT26_011962</name>
</gene>
<organism evidence="1 2">
    <name type="scientific">Gymnopilus dilepis</name>
    <dbReference type="NCBI Taxonomy" id="231916"/>
    <lineage>
        <taxon>Eukaryota</taxon>
        <taxon>Fungi</taxon>
        <taxon>Dikarya</taxon>
        <taxon>Basidiomycota</taxon>
        <taxon>Agaricomycotina</taxon>
        <taxon>Agaricomycetes</taxon>
        <taxon>Agaricomycetidae</taxon>
        <taxon>Agaricales</taxon>
        <taxon>Agaricineae</taxon>
        <taxon>Hymenogastraceae</taxon>
        <taxon>Gymnopilus</taxon>
    </lineage>
</organism>
<proteinExistence type="predicted"/>
<protein>
    <recommendedName>
        <fullName evidence="3">F-box domain-containing protein</fullName>
    </recommendedName>
</protein>
<evidence type="ECO:0000313" key="2">
    <source>
        <dbReference type="Proteomes" id="UP000284706"/>
    </source>
</evidence>
<sequence length="494" mass="56149">MANGGPCEACQAIKPIELQMARQHEQHRELCARINDCHDPLSTRPAEIASLIFEFVVAPFSPGADPDCIRSLQYKKGLKARFALSGVCKLWRAIAFNTPRLWTALAVPINSPLEEQWQDKLLREWLERAKRISLSVYLYRLPVAKGTVEDDTFAHTQNLIELICTNSSPRWEVLSLHNIPPNVFPYISAIMQAGKVVDSVFINNQHKVATPVLLDLSRIRPKMLYRRLKPPMDMAVSFAELTDVHFDFLRVEDYFHVLIMAPKLQRLEVDLVNNLNSQPTLIPHIVHSELKELVIDFRLARLEAFIGILVLPSLEKLVARGPEDNLPLRLVQELLDRSSCQLKELSIEGMVYSSPDLLEFLRGLSLVEHLELKPTQSAAYDLAPLLQLFTETALLNDGEAALTSFLPRLRSFVYGVDCSYTYDWPDPPMPWGLFGGVFGPLEELSNPRRRPLRSVKICFKELPTPFDIDDECIGMFIQLGKAGLEFLIDFELRI</sequence>
<accession>A0A409YHS1</accession>
<dbReference type="AlphaFoldDB" id="A0A409YHS1"/>
<dbReference type="OrthoDB" id="3270987at2759"/>
<comment type="caution">
    <text evidence="1">The sequence shown here is derived from an EMBL/GenBank/DDBJ whole genome shotgun (WGS) entry which is preliminary data.</text>
</comment>
<dbReference type="InParanoid" id="A0A409YHS1"/>
<dbReference type="STRING" id="231916.A0A409YHS1"/>
<evidence type="ECO:0000313" key="1">
    <source>
        <dbReference type="EMBL" id="PPR02573.1"/>
    </source>
</evidence>